<name>A0AAU9V414_EUPED</name>
<comment type="caution">
    <text evidence="1">The sequence shown here is derived from an EMBL/GenBank/DDBJ whole genome shotgun (WGS) entry which is preliminary data.</text>
</comment>
<dbReference type="AlphaFoldDB" id="A0AAU9V414"/>
<protein>
    <submittedName>
        <fullName evidence="1">Uncharacterized protein</fullName>
    </submittedName>
</protein>
<evidence type="ECO:0000313" key="1">
    <source>
        <dbReference type="EMBL" id="CAH2106532.1"/>
    </source>
</evidence>
<dbReference type="Proteomes" id="UP001153954">
    <property type="component" value="Unassembled WGS sequence"/>
</dbReference>
<organism evidence="1 2">
    <name type="scientific">Euphydryas editha</name>
    <name type="common">Edith's checkerspot</name>
    <dbReference type="NCBI Taxonomy" id="104508"/>
    <lineage>
        <taxon>Eukaryota</taxon>
        <taxon>Metazoa</taxon>
        <taxon>Ecdysozoa</taxon>
        <taxon>Arthropoda</taxon>
        <taxon>Hexapoda</taxon>
        <taxon>Insecta</taxon>
        <taxon>Pterygota</taxon>
        <taxon>Neoptera</taxon>
        <taxon>Endopterygota</taxon>
        <taxon>Lepidoptera</taxon>
        <taxon>Glossata</taxon>
        <taxon>Ditrysia</taxon>
        <taxon>Papilionoidea</taxon>
        <taxon>Nymphalidae</taxon>
        <taxon>Nymphalinae</taxon>
        <taxon>Euphydryas</taxon>
    </lineage>
</organism>
<keyword evidence="2" id="KW-1185">Reference proteome</keyword>
<evidence type="ECO:0000313" key="2">
    <source>
        <dbReference type="Proteomes" id="UP001153954"/>
    </source>
</evidence>
<dbReference type="EMBL" id="CAKOGL010000029">
    <property type="protein sequence ID" value="CAH2106532.1"/>
    <property type="molecule type" value="Genomic_DNA"/>
</dbReference>
<reference evidence="1" key="1">
    <citation type="submission" date="2022-03" db="EMBL/GenBank/DDBJ databases">
        <authorList>
            <person name="Tunstrom K."/>
        </authorList>
    </citation>
    <scope>NUCLEOTIDE SEQUENCE</scope>
</reference>
<proteinExistence type="predicted"/>
<accession>A0AAU9V414</accession>
<sequence>MTKPSVVLKNNHRTTMEITIKILLLIILLVIEEITVTKSENDIKLNESTRNNPLNDLTLFDNTEKDTEQNKDINHIRIKRQFRYDWRPPLPIVIGGLGVGIGRPGFGFGRPSFGGRGFGFGRPGFGGRGFGGFGGRGFGGRGFGGFGGRGFGGIGGRGFGGFGGRGGRG</sequence>
<gene>
    <name evidence="1" type="ORF">EEDITHA_LOCUS20657</name>
</gene>